<gene>
    <name evidence="3" type="ORF">CKAH01_17381</name>
</gene>
<organism evidence="3 4">
    <name type="scientific">Colletotrichum kahawae</name>
    <name type="common">Coffee berry disease fungus</name>
    <dbReference type="NCBI Taxonomy" id="34407"/>
    <lineage>
        <taxon>Eukaryota</taxon>
        <taxon>Fungi</taxon>
        <taxon>Dikarya</taxon>
        <taxon>Ascomycota</taxon>
        <taxon>Pezizomycotina</taxon>
        <taxon>Sordariomycetes</taxon>
        <taxon>Hypocreomycetidae</taxon>
        <taxon>Glomerellales</taxon>
        <taxon>Glomerellaceae</taxon>
        <taxon>Colletotrichum</taxon>
        <taxon>Colletotrichum gloeosporioides species complex</taxon>
    </lineage>
</organism>
<proteinExistence type="predicted"/>
<dbReference type="InterPro" id="IPR025676">
    <property type="entry name" value="Clr5_dom"/>
</dbReference>
<sequence length="95" mass="10930">MATRPQYNHTPQDDGAQSNSAIPTVYYNHLSLYGLLFLGLGCSTEAPTRPALVRPRITRDWDERKETIRDLYITHNMSLKDVVRIMTEKHHFSAT</sequence>
<dbReference type="Pfam" id="PF14420">
    <property type="entry name" value="Clr5"/>
    <property type="match status" value="1"/>
</dbReference>
<evidence type="ECO:0000256" key="1">
    <source>
        <dbReference type="SAM" id="MobiDB-lite"/>
    </source>
</evidence>
<comment type="caution">
    <text evidence="3">The sequence shown here is derived from an EMBL/GenBank/DDBJ whole genome shotgun (WGS) entry which is preliminary data.</text>
</comment>
<name>A0AAD9YBT7_COLKA</name>
<evidence type="ECO:0000313" key="4">
    <source>
        <dbReference type="Proteomes" id="UP001281614"/>
    </source>
</evidence>
<feature type="domain" description="Clr5" evidence="2">
    <location>
        <begin position="59"/>
        <end position="95"/>
    </location>
</feature>
<protein>
    <submittedName>
        <fullName evidence="3">N1-acetylpolyamine oxidase</fullName>
    </submittedName>
</protein>
<accession>A0AAD9YBT7</accession>
<reference evidence="3" key="1">
    <citation type="submission" date="2023-02" db="EMBL/GenBank/DDBJ databases">
        <title>Colletotrichum kahawae CIFC_Que2 genome sequencing and assembly.</title>
        <authorList>
            <person name="Baroncelli R."/>
        </authorList>
    </citation>
    <scope>NUCLEOTIDE SEQUENCE</scope>
    <source>
        <strain evidence="3">CIFC_Que2</strain>
    </source>
</reference>
<dbReference type="AlphaFoldDB" id="A0AAD9YBT7"/>
<evidence type="ECO:0000259" key="2">
    <source>
        <dbReference type="Pfam" id="PF14420"/>
    </source>
</evidence>
<feature type="region of interest" description="Disordered" evidence="1">
    <location>
        <begin position="1"/>
        <end position="20"/>
    </location>
</feature>
<evidence type="ECO:0000313" key="3">
    <source>
        <dbReference type="EMBL" id="KAK2754620.1"/>
    </source>
</evidence>
<keyword evidence="4" id="KW-1185">Reference proteome</keyword>
<dbReference type="EMBL" id="VYYT01000226">
    <property type="protein sequence ID" value="KAK2754620.1"/>
    <property type="molecule type" value="Genomic_DNA"/>
</dbReference>
<dbReference type="Proteomes" id="UP001281614">
    <property type="component" value="Unassembled WGS sequence"/>
</dbReference>